<evidence type="ECO:0000256" key="2">
    <source>
        <dbReference type="ARBA" id="ARBA00012925"/>
    </source>
</evidence>
<dbReference type="InterPro" id="IPR036398">
    <property type="entry name" value="CA_dom_sf"/>
</dbReference>
<evidence type="ECO:0000259" key="8">
    <source>
        <dbReference type="PROSITE" id="PS51144"/>
    </source>
</evidence>
<gene>
    <name evidence="9" type="ORF">RWH43_16865</name>
</gene>
<evidence type="ECO:0000313" key="9">
    <source>
        <dbReference type="EMBL" id="MDU0328433.1"/>
    </source>
</evidence>
<dbReference type="RefSeq" id="WP_316002030.1">
    <property type="nucleotide sequence ID" value="NZ_JAWDIU010000008.1"/>
</dbReference>
<sequence>MSRSTRLPLAALAAAGALLLGGCAAIIEPEPQSPAAADPHWSYEGASGPVGWGALDPGFADCATGTRQSPIDLPTSITATGSPIDVTAQPSEGELEDTGHTVQLSDEGDGSLVTYDGSTYELAQMHVHTPSEHTVDGVAAAAEFHFVHQNEAGDRLVIGVLAEQGAASAAYASFAVGAAEAAEAGAEADLDLDVAALLPRSLEHFAYEGSLTTPPCTENVQWIVLTTPITLSAEQLDDLDAAHPGNTRPTQLLGDRVITRGSGTLESD</sequence>
<evidence type="ECO:0000256" key="4">
    <source>
        <dbReference type="ARBA" id="ARBA00022833"/>
    </source>
</evidence>
<dbReference type="PANTHER" id="PTHR18952">
    <property type="entry name" value="CARBONIC ANHYDRASE"/>
    <property type="match status" value="1"/>
</dbReference>
<dbReference type="EMBL" id="JAWDIU010000008">
    <property type="protein sequence ID" value="MDU0328433.1"/>
    <property type="molecule type" value="Genomic_DNA"/>
</dbReference>
<protein>
    <recommendedName>
        <fullName evidence="2">carbonic anhydrase</fullName>
        <ecNumber evidence="2">4.2.1.1</ecNumber>
    </recommendedName>
</protein>
<dbReference type="Proteomes" id="UP001256673">
    <property type="component" value="Unassembled WGS sequence"/>
</dbReference>
<keyword evidence="4" id="KW-0862">Zinc</keyword>
<accession>A0ABU3S152</accession>
<keyword evidence="5" id="KW-0456">Lyase</keyword>
<evidence type="ECO:0000256" key="1">
    <source>
        <dbReference type="ARBA" id="ARBA00010718"/>
    </source>
</evidence>
<name>A0ABU3S152_9MICO</name>
<dbReference type="SMART" id="SM01057">
    <property type="entry name" value="Carb_anhydrase"/>
    <property type="match status" value="1"/>
</dbReference>
<keyword evidence="10" id="KW-1185">Reference proteome</keyword>
<dbReference type="EC" id="4.2.1.1" evidence="2"/>
<evidence type="ECO:0000256" key="6">
    <source>
        <dbReference type="ARBA" id="ARBA00048348"/>
    </source>
</evidence>
<comment type="similarity">
    <text evidence="1">Belongs to the alpha-carbonic anhydrase family.</text>
</comment>
<dbReference type="Pfam" id="PF00194">
    <property type="entry name" value="Carb_anhydrase"/>
    <property type="match status" value="1"/>
</dbReference>
<comment type="caution">
    <text evidence="9">The sequence shown here is derived from an EMBL/GenBank/DDBJ whole genome shotgun (WGS) entry which is preliminary data.</text>
</comment>
<reference evidence="9 10" key="1">
    <citation type="submission" date="2023-09" db="EMBL/GenBank/DDBJ databases">
        <title>Microbacterium fusihabitans sp. nov., Microbacterium phycihabitans sp. nov., and Microbacterium cervinum sp. nov., isolated from dried seaweeds of beach.</title>
        <authorList>
            <person name="Lee S.D."/>
        </authorList>
    </citation>
    <scope>NUCLEOTIDE SEQUENCE [LARGE SCALE GENOMIC DNA]</scope>
    <source>
        <strain evidence="9 10">KSW2-21</strain>
    </source>
</reference>
<dbReference type="CDD" id="cd03124">
    <property type="entry name" value="alpha_CA_prokaryotic_like"/>
    <property type="match status" value="1"/>
</dbReference>
<evidence type="ECO:0000256" key="3">
    <source>
        <dbReference type="ARBA" id="ARBA00022723"/>
    </source>
</evidence>
<dbReference type="SUPFAM" id="SSF51069">
    <property type="entry name" value="Carbonic anhydrase"/>
    <property type="match status" value="1"/>
</dbReference>
<organism evidence="9 10">
    <name type="scientific">Microbacterium algihabitans</name>
    <dbReference type="NCBI Taxonomy" id="3075992"/>
    <lineage>
        <taxon>Bacteria</taxon>
        <taxon>Bacillati</taxon>
        <taxon>Actinomycetota</taxon>
        <taxon>Actinomycetes</taxon>
        <taxon>Micrococcales</taxon>
        <taxon>Microbacteriaceae</taxon>
        <taxon>Microbacterium</taxon>
    </lineage>
</organism>
<evidence type="ECO:0000313" key="10">
    <source>
        <dbReference type="Proteomes" id="UP001256673"/>
    </source>
</evidence>
<dbReference type="InterPro" id="IPR001148">
    <property type="entry name" value="CA_dom"/>
</dbReference>
<dbReference type="InterPro" id="IPR023561">
    <property type="entry name" value="Carbonic_anhydrase_a-class"/>
</dbReference>
<feature type="signal peptide" evidence="7">
    <location>
        <begin position="1"/>
        <end position="24"/>
    </location>
</feature>
<dbReference type="InterPro" id="IPR041891">
    <property type="entry name" value="Alpha_CA_prokaryot-like"/>
</dbReference>
<dbReference type="PROSITE" id="PS51257">
    <property type="entry name" value="PROKAR_LIPOPROTEIN"/>
    <property type="match status" value="1"/>
</dbReference>
<dbReference type="PANTHER" id="PTHR18952:SF265">
    <property type="entry name" value="CARBONIC ANHYDRASE"/>
    <property type="match status" value="1"/>
</dbReference>
<dbReference type="PROSITE" id="PS51144">
    <property type="entry name" value="ALPHA_CA_2"/>
    <property type="match status" value="1"/>
</dbReference>
<dbReference type="Gene3D" id="3.10.200.10">
    <property type="entry name" value="Alpha carbonic anhydrase"/>
    <property type="match status" value="1"/>
</dbReference>
<keyword evidence="3" id="KW-0479">Metal-binding</keyword>
<proteinExistence type="inferred from homology"/>
<keyword evidence="7" id="KW-0732">Signal</keyword>
<feature type="domain" description="Alpha-carbonic anhydrase" evidence="8">
    <location>
        <begin position="39"/>
        <end position="262"/>
    </location>
</feature>
<evidence type="ECO:0000256" key="5">
    <source>
        <dbReference type="ARBA" id="ARBA00023239"/>
    </source>
</evidence>
<evidence type="ECO:0000256" key="7">
    <source>
        <dbReference type="SAM" id="SignalP"/>
    </source>
</evidence>
<comment type="catalytic activity">
    <reaction evidence="6">
        <text>hydrogencarbonate + H(+) = CO2 + H2O</text>
        <dbReference type="Rhea" id="RHEA:10748"/>
        <dbReference type="ChEBI" id="CHEBI:15377"/>
        <dbReference type="ChEBI" id="CHEBI:15378"/>
        <dbReference type="ChEBI" id="CHEBI:16526"/>
        <dbReference type="ChEBI" id="CHEBI:17544"/>
        <dbReference type="EC" id="4.2.1.1"/>
    </reaction>
</comment>
<feature type="chain" id="PRO_5046786111" description="carbonic anhydrase" evidence="7">
    <location>
        <begin position="25"/>
        <end position="268"/>
    </location>
</feature>